<dbReference type="RefSeq" id="WP_089451867.1">
    <property type="nucleotide sequence ID" value="NZ_NKFA01000008.1"/>
</dbReference>
<evidence type="ECO:0000313" key="2">
    <source>
        <dbReference type="Proteomes" id="UP000214600"/>
    </source>
</evidence>
<dbReference type="AlphaFoldDB" id="A0A228IH46"/>
<name>A0A228IH46_9BURK</name>
<proteinExistence type="predicted"/>
<dbReference type="OrthoDB" id="1349698at2"/>
<accession>A0A228IH46</accession>
<protein>
    <submittedName>
        <fullName evidence="1">Uncharacterized protein</fullName>
    </submittedName>
</protein>
<sequence>MNGNELFARLATWSPVDLQVYASACLRRYCDANGVSHAAIDALLAHLDAIAVARSLPEWASQGALLELNGRGDPVPPGVESALPDGELPRFMALVEAVVEVGIVDLYGARTDRPLAFLRKTIAALEQGGIPLPPLTKVSGRSASG</sequence>
<dbReference type="Proteomes" id="UP000214600">
    <property type="component" value="Unassembled WGS sequence"/>
</dbReference>
<organism evidence="1 2">
    <name type="scientific">Burkholderia aenigmatica</name>
    <dbReference type="NCBI Taxonomy" id="2015348"/>
    <lineage>
        <taxon>Bacteria</taxon>
        <taxon>Pseudomonadati</taxon>
        <taxon>Pseudomonadota</taxon>
        <taxon>Betaproteobacteria</taxon>
        <taxon>Burkholderiales</taxon>
        <taxon>Burkholderiaceae</taxon>
        <taxon>Burkholderia</taxon>
        <taxon>Burkholderia cepacia complex</taxon>
    </lineage>
</organism>
<reference evidence="1 2" key="2">
    <citation type="submission" date="2017-08" db="EMBL/GenBank/DDBJ databases">
        <title>WGS of novel Burkholderia cepaca complex species.</title>
        <authorList>
            <person name="Lipuma J."/>
            <person name="Spilker T."/>
        </authorList>
    </citation>
    <scope>NUCLEOTIDE SEQUENCE [LARGE SCALE GENOMIC DNA]</scope>
    <source>
        <strain evidence="1 2">AU17325</strain>
    </source>
</reference>
<comment type="caution">
    <text evidence="1">The sequence shown here is derived from an EMBL/GenBank/DDBJ whole genome shotgun (WGS) entry which is preliminary data.</text>
</comment>
<evidence type="ECO:0000313" key="1">
    <source>
        <dbReference type="EMBL" id="OXI41734.1"/>
    </source>
</evidence>
<gene>
    <name evidence="1" type="ORF">CFB84_20850</name>
</gene>
<dbReference type="EMBL" id="NKFA01000008">
    <property type="protein sequence ID" value="OXI41734.1"/>
    <property type="molecule type" value="Genomic_DNA"/>
</dbReference>
<reference evidence="2" key="1">
    <citation type="submission" date="2017-06" db="EMBL/GenBank/DDBJ databases">
        <authorList>
            <person name="LiPuma J."/>
            <person name="Spilker T."/>
        </authorList>
    </citation>
    <scope>NUCLEOTIDE SEQUENCE [LARGE SCALE GENOMIC DNA]</scope>
    <source>
        <strain evidence="2">AU17325</strain>
    </source>
</reference>